<reference evidence="4 5" key="1">
    <citation type="submission" date="2020-06" db="EMBL/GenBank/DDBJ databases">
        <title>Genome sequence of 2 isolates from Red Sea Mangroves.</title>
        <authorList>
            <person name="Sefrji F."/>
            <person name="Michoud G."/>
            <person name="Merlino G."/>
            <person name="Daffonchio D."/>
        </authorList>
    </citation>
    <scope>NUCLEOTIDE SEQUENCE [LARGE SCALE GENOMIC DNA]</scope>
    <source>
        <strain evidence="4 5">R1DC25</strain>
    </source>
</reference>
<evidence type="ECO:0000256" key="2">
    <source>
        <dbReference type="ARBA" id="ARBA00022695"/>
    </source>
</evidence>
<dbReference type="EMBL" id="CP058214">
    <property type="protein sequence ID" value="QPC42250.1"/>
    <property type="molecule type" value="Genomic_DNA"/>
</dbReference>
<dbReference type="SUPFAM" id="SSF53448">
    <property type="entry name" value="Nucleotide-diphospho-sugar transferases"/>
    <property type="match status" value="2"/>
</dbReference>
<feature type="domain" description="Nucleotidyl transferase" evidence="3">
    <location>
        <begin position="263"/>
        <end position="432"/>
    </location>
</feature>
<dbReference type="InterPro" id="IPR029044">
    <property type="entry name" value="Nucleotide-diphossugar_trans"/>
</dbReference>
<proteinExistence type="predicted"/>
<dbReference type="PANTHER" id="PTHR43584:SF8">
    <property type="entry name" value="N-ACETYLMURAMATE ALPHA-1-PHOSPHATE URIDYLYLTRANSFERASE"/>
    <property type="match status" value="1"/>
</dbReference>
<dbReference type="PANTHER" id="PTHR43584">
    <property type="entry name" value="NUCLEOTIDYL TRANSFERASE"/>
    <property type="match status" value="1"/>
</dbReference>
<dbReference type="AlphaFoldDB" id="A0A7S8C2M1"/>
<keyword evidence="5" id="KW-1185">Reference proteome</keyword>
<dbReference type="Proteomes" id="UP000593594">
    <property type="component" value="Chromosome"/>
</dbReference>
<dbReference type="InterPro" id="IPR050065">
    <property type="entry name" value="GlmU-like"/>
</dbReference>
<accession>A0A7S8C2M1</accession>
<evidence type="ECO:0000259" key="3">
    <source>
        <dbReference type="Pfam" id="PF00483"/>
    </source>
</evidence>
<dbReference type="RefSeq" id="WP_213163481.1">
    <property type="nucleotide sequence ID" value="NZ_CP058214.1"/>
</dbReference>
<dbReference type="Pfam" id="PF00483">
    <property type="entry name" value="NTP_transferase"/>
    <property type="match status" value="2"/>
</dbReference>
<dbReference type="Gene3D" id="3.90.550.10">
    <property type="entry name" value="Spore Coat Polysaccharide Biosynthesis Protein SpsA, Chain A"/>
    <property type="match status" value="2"/>
</dbReference>
<dbReference type="CDD" id="cd04183">
    <property type="entry name" value="GT2_BcE_like"/>
    <property type="match status" value="2"/>
</dbReference>
<sequence>MNILIPMAGGDSFFPREDFHFPKPLIEIAGVPLIERVVANLTASLAGRPIFIARAEDCRQFSIDQIIRLLCGDDTEVLALDNPTRGAACSALMAVDHIDTEEPLIVSNGDQLIEADLGSIVADFEHRGLDAGVITFASVHPRWSYVRTGETGLVTEAAEKRVISRNAIAGFYYFRHGRDFVAAVKRMILLGDEVDGHYYIAPALNQMILQGQRVGHCSIPAGAYRSLYSPQKMREFEALLQEERRTGETADKDPTITVAIPMAGAGSRFAKVGYDKPKPFIDVQGRPMIGHVLDNLDVPKARYVLIAQQDHLDAERALADTLRREHSVSFVPISGLTEGAACTVLRARALIADDTPLLIANSDQLVDFDAGDFIRDCRRRGLDGSILVFRDEGRDPKWSFARLDRNGLVAEVREKEPVSDLATAGIYLFMRGRTFLDAAIDMIARNERVNGEFYVGPVYNDAIAAGARIGLYEVPAGAMHGLGTPEDLDLYLEHIAG</sequence>
<evidence type="ECO:0000313" key="5">
    <source>
        <dbReference type="Proteomes" id="UP000593594"/>
    </source>
</evidence>
<evidence type="ECO:0000313" key="4">
    <source>
        <dbReference type="EMBL" id="QPC42250.1"/>
    </source>
</evidence>
<evidence type="ECO:0000256" key="1">
    <source>
        <dbReference type="ARBA" id="ARBA00022679"/>
    </source>
</evidence>
<gene>
    <name evidence="4" type="ORF">HW532_05755</name>
</gene>
<name>A0A7S8C2M1_9HYPH</name>
<protein>
    <submittedName>
        <fullName evidence="4">NTP transferase domain-containing protein</fullName>
    </submittedName>
</protein>
<keyword evidence="2" id="KW-0548">Nucleotidyltransferase</keyword>
<feature type="domain" description="Nucleotidyl transferase" evidence="3">
    <location>
        <begin position="21"/>
        <end position="176"/>
    </location>
</feature>
<dbReference type="GO" id="GO:0016779">
    <property type="term" value="F:nucleotidyltransferase activity"/>
    <property type="evidence" value="ECO:0007669"/>
    <property type="project" value="UniProtKB-KW"/>
</dbReference>
<organism evidence="4 5">
    <name type="scientific">Kaustia mangrovi</name>
    <dbReference type="NCBI Taxonomy" id="2593653"/>
    <lineage>
        <taxon>Bacteria</taxon>
        <taxon>Pseudomonadati</taxon>
        <taxon>Pseudomonadota</taxon>
        <taxon>Alphaproteobacteria</taxon>
        <taxon>Hyphomicrobiales</taxon>
        <taxon>Parvibaculaceae</taxon>
        <taxon>Kaustia</taxon>
    </lineage>
</organism>
<dbReference type="KEGG" id="kmn:HW532_05755"/>
<keyword evidence="1 4" id="KW-0808">Transferase</keyword>
<dbReference type="InterPro" id="IPR005835">
    <property type="entry name" value="NTP_transferase_dom"/>
</dbReference>